<proteinExistence type="predicted"/>
<organism evidence="1 2">
    <name type="scientific">Plakobranchus ocellatus</name>
    <dbReference type="NCBI Taxonomy" id="259542"/>
    <lineage>
        <taxon>Eukaryota</taxon>
        <taxon>Metazoa</taxon>
        <taxon>Spiralia</taxon>
        <taxon>Lophotrochozoa</taxon>
        <taxon>Mollusca</taxon>
        <taxon>Gastropoda</taxon>
        <taxon>Heterobranchia</taxon>
        <taxon>Euthyneura</taxon>
        <taxon>Panpulmonata</taxon>
        <taxon>Sacoglossa</taxon>
        <taxon>Placobranchoidea</taxon>
        <taxon>Plakobranchidae</taxon>
        <taxon>Plakobranchus</taxon>
    </lineage>
</organism>
<evidence type="ECO:0000313" key="2">
    <source>
        <dbReference type="Proteomes" id="UP000735302"/>
    </source>
</evidence>
<dbReference type="AlphaFoldDB" id="A0AAV3Y608"/>
<dbReference type="Proteomes" id="UP000735302">
    <property type="component" value="Unassembled WGS sequence"/>
</dbReference>
<keyword evidence="2" id="KW-1185">Reference proteome</keyword>
<comment type="caution">
    <text evidence="1">The sequence shown here is derived from an EMBL/GenBank/DDBJ whole genome shotgun (WGS) entry which is preliminary data.</text>
</comment>
<name>A0AAV3Y608_9GAST</name>
<reference evidence="1 2" key="1">
    <citation type="journal article" date="2021" name="Elife">
        <title>Chloroplast acquisition without the gene transfer in kleptoplastic sea slugs, Plakobranchus ocellatus.</title>
        <authorList>
            <person name="Maeda T."/>
            <person name="Takahashi S."/>
            <person name="Yoshida T."/>
            <person name="Shimamura S."/>
            <person name="Takaki Y."/>
            <person name="Nagai Y."/>
            <person name="Toyoda A."/>
            <person name="Suzuki Y."/>
            <person name="Arimoto A."/>
            <person name="Ishii H."/>
            <person name="Satoh N."/>
            <person name="Nishiyama T."/>
            <person name="Hasebe M."/>
            <person name="Maruyama T."/>
            <person name="Minagawa J."/>
            <person name="Obokata J."/>
            <person name="Shigenobu S."/>
        </authorList>
    </citation>
    <scope>NUCLEOTIDE SEQUENCE [LARGE SCALE GENOMIC DNA]</scope>
</reference>
<evidence type="ECO:0000313" key="1">
    <source>
        <dbReference type="EMBL" id="GFN77860.1"/>
    </source>
</evidence>
<accession>A0AAV3Y608</accession>
<protein>
    <submittedName>
        <fullName evidence="1">Uncharacterized protein</fullName>
    </submittedName>
</protein>
<sequence length="175" mass="19118">MKKREVSGNVLVVIKYSPENNNTSVSNFTAHVLHTQKYKTGHFLLRESIIAVEKVLLFCLSAPESKRLTHGCKLRSIPERSQYESQCSALKSAQFILHVLLAKFISGLMYSRAGLYQSGINRSQGLRLSPSVCSCQLLQGHSAFLKACSIGHALDVAPKDSHESSVKPTSGGCPS</sequence>
<gene>
    <name evidence="1" type="ORF">PoB_000436600</name>
</gene>
<dbReference type="EMBL" id="BLXT01000512">
    <property type="protein sequence ID" value="GFN77860.1"/>
    <property type="molecule type" value="Genomic_DNA"/>
</dbReference>